<evidence type="ECO:0000256" key="4">
    <source>
        <dbReference type="ARBA" id="ARBA00012513"/>
    </source>
</evidence>
<evidence type="ECO:0000256" key="3">
    <source>
        <dbReference type="ARBA" id="ARBA00010217"/>
    </source>
</evidence>
<feature type="transmembrane region" description="Helical" evidence="20">
    <location>
        <begin position="533"/>
        <end position="556"/>
    </location>
</feature>
<feature type="region of interest" description="Disordered" evidence="19">
    <location>
        <begin position="922"/>
        <end position="950"/>
    </location>
</feature>
<evidence type="ECO:0000256" key="16">
    <source>
        <dbReference type="ARBA" id="ARBA00023170"/>
    </source>
</evidence>
<dbReference type="InterPro" id="IPR011009">
    <property type="entry name" value="Kinase-like_dom_sf"/>
</dbReference>
<evidence type="ECO:0000256" key="7">
    <source>
        <dbReference type="ARBA" id="ARBA00022679"/>
    </source>
</evidence>
<evidence type="ECO:0000256" key="6">
    <source>
        <dbReference type="ARBA" id="ARBA00022527"/>
    </source>
</evidence>
<dbReference type="AlphaFoldDB" id="A0A5J5B1E5"/>
<dbReference type="PROSITE" id="PS50011">
    <property type="entry name" value="PROTEIN_KINASE_DOM"/>
    <property type="match status" value="1"/>
</dbReference>
<evidence type="ECO:0000313" key="22">
    <source>
        <dbReference type="EMBL" id="KAA8536360.1"/>
    </source>
</evidence>
<keyword evidence="9" id="KW-0732">Signal</keyword>
<dbReference type="FunFam" id="1.10.510.10:FF:000240">
    <property type="entry name" value="Lectin-domain containing receptor kinase A4.3"/>
    <property type="match status" value="1"/>
</dbReference>
<gene>
    <name evidence="22" type="ORF">F0562_028838</name>
</gene>
<evidence type="ECO:0000256" key="18">
    <source>
        <dbReference type="PROSITE-ProRule" id="PRU10141"/>
    </source>
</evidence>
<sequence>MGMERSAGRATYSKTMQLWDESSGKFADFTTNFSFIIDSQLNFPYANGIAFFLAPDGFVSSDQIYNSTSNPFVAVEFDSFQNDWDQPDNNVGFNINSMVSVSNVTWWNGILDGKSNDALIGYNSSSKNLCVVFTGFDAATGLNFEIHTICAWYFSSNLQIDNIASPGPGAVEVSPSPDHSRPNKRGLAVGLVVSACVLAGGMGFLWFGLWKKRKTVERKNDCDFNVSYEFENETGPKKISYRKLAVTTKNFADEEKLGEGGFGGVHRGFLRDFNSYVAVKRVSRGSKQGIKDFASEVKIISRLSFGPNDNITYERADPARGAIELTRNQRDKPMDTSMGRATYSKPLQLWYKASGSLTDFTTHFSFEIHALNETSYGDGIAFFLAPVGSKIPNNATKGGSLGLTTDDQLLNSTDNPFVAVEFDIFQNNWDPKFVHAGIDINSMQSVTNVAWSSSILDGKMNDVWISYDSSSKNLSVVFTAATGNASAIHHIHSWNFSSSLEIDENIPSPTDPGLVMPPSANPDPKPTKNKTGLVAGSTVGACVLVGVLGLALFSFWKKKKEKEKERERERDKERREDEDHDLVFDVSMNEEFERGTGPKKFSYNELAIATKNFAEEEKLGEGGFGAVYRGFLRDLNSCVAIKRVSRGSKQGIKEYASEVKIISRLRHRNLVQLMGWCHEGRELLLVYEFMPNGSLDSHLFKENSLLTWVMRYNIAQGLASALFYLHEEWEQCVLHRDVKSSNIMLDANFNAKLGDFGLARPVDHGKVSQTTVLAGTMGYMAPECLMTGKASKESDVYSFGIVALEIACGRKPINPKADEGQIRMVDWVWELYGMGKLLNAADPRLCSDFDEEQLQCLIIVGLWCAHPDCNLRPSIKQAIQVLNFDAPLPNLPPKMPLPTYIAPPVHMSAFSISSSSCGATDFEGGQNQSSSSDYNTNSSKRTASSSASSVSALLLYAQ</sequence>
<keyword evidence="15 20" id="KW-0472">Membrane</keyword>
<keyword evidence="8 20" id="KW-0812">Transmembrane</keyword>
<dbReference type="InterPro" id="IPR019825">
    <property type="entry name" value="Lectin_legB_Mn/Ca_BS"/>
</dbReference>
<dbReference type="InterPro" id="IPR013320">
    <property type="entry name" value="ConA-like_dom_sf"/>
</dbReference>
<keyword evidence="10" id="KW-0430">Lectin</keyword>
<dbReference type="Gene3D" id="2.60.120.200">
    <property type="match status" value="2"/>
</dbReference>
<dbReference type="GO" id="GO:0030246">
    <property type="term" value="F:carbohydrate binding"/>
    <property type="evidence" value="ECO:0007669"/>
    <property type="project" value="UniProtKB-KW"/>
</dbReference>
<dbReference type="OrthoDB" id="4062651at2759"/>
<comment type="similarity">
    <text evidence="3">In the C-terminal section; belongs to the protein kinase superfamily. Ser/Thr protein kinase family.</text>
</comment>
<dbReference type="InterPro" id="IPR000719">
    <property type="entry name" value="Prot_kinase_dom"/>
</dbReference>
<dbReference type="GO" id="GO:0002229">
    <property type="term" value="P:defense response to oomycetes"/>
    <property type="evidence" value="ECO:0007669"/>
    <property type="project" value="UniProtKB-ARBA"/>
</dbReference>
<organism evidence="22 23">
    <name type="scientific">Nyssa sinensis</name>
    <dbReference type="NCBI Taxonomy" id="561372"/>
    <lineage>
        <taxon>Eukaryota</taxon>
        <taxon>Viridiplantae</taxon>
        <taxon>Streptophyta</taxon>
        <taxon>Embryophyta</taxon>
        <taxon>Tracheophyta</taxon>
        <taxon>Spermatophyta</taxon>
        <taxon>Magnoliopsida</taxon>
        <taxon>eudicotyledons</taxon>
        <taxon>Gunneridae</taxon>
        <taxon>Pentapetalae</taxon>
        <taxon>asterids</taxon>
        <taxon>Cornales</taxon>
        <taxon>Nyssaceae</taxon>
        <taxon>Nyssa</taxon>
    </lineage>
</organism>
<comment type="similarity">
    <text evidence="2">In the N-terminal section; belongs to the leguminous lectin family.</text>
</comment>
<keyword evidence="13 18" id="KW-0067">ATP-binding</keyword>
<comment type="subcellular location">
    <subcellularLocation>
        <location evidence="1">Cell membrane</location>
        <topology evidence="1">Single-pass type I membrane protein</topology>
    </subcellularLocation>
</comment>
<dbReference type="PROSITE" id="PS00307">
    <property type="entry name" value="LECTIN_LEGUME_BETA"/>
    <property type="match status" value="1"/>
</dbReference>
<keyword evidence="6" id="KW-0723">Serine/threonine-protein kinase</keyword>
<keyword evidence="17" id="KW-0325">Glycoprotein</keyword>
<dbReference type="Pfam" id="PF00139">
    <property type="entry name" value="Lectin_legB"/>
    <property type="match status" value="2"/>
</dbReference>
<name>A0A5J5B1E5_9ASTE</name>
<dbReference type="Proteomes" id="UP000325577">
    <property type="component" value="Linkage Group LG16"/>
</dbReference>
<dbReference type="PROSITE" id="PS00107">
    <property type="entry name" value="PROTEIN_KINASE_ATP"/>
    <property type="match status" value="1"/>
</dbReference>
<dbReference type="SMART" id="SM00220">
    <property type="entry name" value="S_TKc"/>
    <property type="match status" value="1"/>
</dbReference>
<dbReference type="InterPro" id="IPR050528">
    <property type="entry name" value="L-type_Lectin-RKs"/>
</dbReference>
<evidence type="ECO:0000256" key="9">
    <source>
        <dbReference type="ARBA" id="ARBA00022729"/>
    </source>
</evidence>
<dbReference type="InterPro" id="IPR017441">
    <property type="entry name" value="Protein_kinase_ATP_BS"/>
</dbReference>
<accession>A0A5J5B1E5</accession>
<evidence type="ECO:0000256" key="14">
    <source>
        <dbReference type="ARBA" id="ARBA00022989"/>
    </source>
</evidence>
<dbReference type="PANTHER" id="PTHR27007">
    <property type="match status" value="1"/>
</dbReference>
<dbReference type="CDD" id="cd14066">
    <property type="entry name" value="STKc_IRAK"/>
    <property type="match status" value="1"/>
</dbReference>
<keyword evidence="12" id="KW-0418">Kinase</keyword>
<dbReference type="CDD" id="cd06899">
    <property type="entry name" value="lectin_legume_LecRK_Arcelin_ConA"/>
    <property type="match status" value="2"/>
</dbReference>
<keyword evidence="14 20" id="KW-1133">Transmembrane helix</keyword>
<evidence type="ECO:0000256" key="13">
    <source>
        <dbReference type="ARBA" id="ARBA00022840"/>
    </source>
</evidence>
<keyword evidence="23" id="KW-1185">Reference proteome</keyword>
<reference evidence="22 23" key="1">
    <citation type="submission" date="2019-09" db="EMBL/GenBank/DDBJ databases">
        <title>A chromosome-level genome assembly of the Chinese tupelo Nyssa sinensis.</title>
        <authorList>
            <person name="Yang X."/>
            <person name="Kang M."/>
            <person name="Yang Y."/>
            <person name="Xiong H."/>
            <person name="Wang M."/>
            <person name="Zhang Z."/>
            <person name="Wang Z."/>
            <person name="Wu H."/>
            <person name="Ma T."/>
            <person name="Liu J."/>
            <person name="Xi Z."/>
        </authorList>
    </citation>
    <scope>NUCLEOTIDE SEQUENCE [LARGE SCALE GENOMIC DNA]</scope>
    <source>
        <strain evidence="22">J267</strain>
        <tissue evidence="22">Leaf</tissue>
    </source>
</reference>
<dbReference type="SUPFAM" id="SSF56112">
    <property type="entry name" value="Protein kinase-like (PK-like)"/>
    <property type="match status" value="2"/>
</dbReference>
<evidence type="ECO:0000256" key="19">
    <source>
        <dbReference type="SAM" id="MobiDB-lite"/>
    </source>
</evidence>
<dbReference type="InterPro" id="IPR008271">
    <property type="entry name" value="Ser/Thr_kinase_AS"/>
</dbReference>
<feature type="domain" description="Protein kinase" evidence="21">
    <location>
        <begin position="613"/>
        <end position="891"/>
    </location>
</feature>
<evidence type="ECO:0000256" key="2">
    <source>
        <dbReference type="ARBA" id="ARBA00008536"/>
    </source>
</evidence>
<keyword evidence="7" id="KW-0808">Transferase</keyword>
<feature type="binding site" evidence="18">
    <location>
        <position position="642"/>
    </location>
    <ligand>
        <name>ATP</name>
        <dbReference type="ChEBI" id="CHEBI:30616"/>
    </ligand>
</feature>
<protein>
    <recommendedName>
        <fullName evidence="4">non-specific serine/threonine protein kinase</fullName>
        <ecNumber evidence="4">2.7.11.1</ecNumber>
    </recommendedName>
</protein>
<evidence type="ECO:0000256" key="10">
    <source>
        <dbReference type="ARBA" id="ARBA00022734"/>
    </source>
</evidence>
<dbReference type="EMBL" id="CM018039">
    <property type="protein sequence ID" value="KAA8536360.1"/>
    <property type="molecule type" value="Genomic_DNA"/>
</dbReference>
<dbReference type="SUPFAM" id="SSF49899">
    <property type="entry name" value="Concanavalin A-like lectins/glucanases"/>
    <property type="match status" value="2"/>
</dbReference>
<dbReference type="InterPro" id="IPR001220">
    <property type="entry name" value="Legume_lectin_dom"/>
</dbReference>
<dbReference type="Gene3D" id="3.30.200.20">
    <property type="entry name" value="Phosphorylase Kinase, domain 1"/>
    <property type="match status" value="2"/>
</dbReference>
<evidence type="ECO:0000256" key="12">
    <source>
        <dbReference type="ARBA" id="ARBA00022777"/>
    </source>
</evidence>
<evidence type="ECO:0000256" key="11">
    <source>
        <dbReference type="ARBA" id="ARBA00022741"/>
    </source>
</evidence>
<feature type="region of interest" description="Disordered" evidence="19">
    <location>
        <begin position="507"/>
        <end position="528"/>
    </location>
</feature>
<evidence type="ECO:0000256" key="20">
    <source>
        <dbReference type="SAM" id="Phobius"/>
    </source>
</evidence>
<evidence type="ECO:0000256" key="5">
    <source>
        <dbReference type="ARBA" id="ARBA00022475"/>
    </source>
</evidence>
<dbReference type="Pfam" id="PF00069">
    <property type="entry name" value="Pkinase"/>
    <property type="match status" value="1"/>
</dbReference>
<feature type="compositionally biased region" description="Low complexity" evidence="19">
    <location>
        <begin position="927"/>
        <end position="950"/>
    </location>
</feature>
<evidence type="ECO:0000313" key="23">
    <source>
        <dbReference type="Proteomes" id="UP000325577"/>
    </source>
</evidence>
<dbReference type="GO" id="GO:0004674">
    <property type="term" value="F:protein serine/threonine kinase activity"/>
    <property type="evidence" value="ECO:0007669"/>
    <property type="project" value="UniProtKB-KW"/>
</dbReference>
<feature type="transmembrane region" description="Helical" evidence="20">
    <location>
        <begin position="187"/>
        <end position="210"/>
    </location>
</feature>
<dbReference type="Gene3D" id="1.10.510.10">
    <property type="entry name" value="Transferase(Phosphotransferase) domain 1"/>
    <property type="match status" value="1"/>
</dbReference>
<proteinExistence type="inferred from homology"/>
<keyword evidence="5" id="KW-1003">Cell membrane</keyword>
<keyword evidence="11 18" id="KW-0547">Nucleotide-binding</keyword>
<dbReference type="GO" id="GO:0005524">
    <property type="term" value="F:ATP binding"/>
    <property type="evidence" value="ECO:0007669"/>
    <property type="project" value="UniProtKB-UniRule"/>
</dbReference>
<keyword evidence="16" id="KW-0675">Receptor</keyword>
<dbReference type="EC" id="2.7.11.1" evidence="4"/>
<evidence type="ECO:0000256" key="8">
    <source>
        <dbReference type="ARBA" id="ARBA00022692"/>
    </source>
</evidence>
<evidence type="ECO:0000256" key="1">
    <source>
        <dbReference type="ARBA" id="ARBA00004251"/>
    </source>
</evidence>
<evidence type="ECO:0000256" key="17">
    <source>
        <dbReference type="ARBA" id="ARBA00023180"/>
    </source>
</evidence>
<evidence type="ECO:0000256" key="15">
    <source>
        <dbReference type="ARBA" id="ARBA00023136"/>
    </source>
</evidence>
<evidence type="ECO:0000259" key="21">
    <source>
        <dbReference type="PROSITE" id="PS50011"/>
    </source>
</evidence>
<dbReference type="GO" id="GO:0005886">
    <property type="term" value="C:plasma membrane"/>
    <property type="evidence" value="ECO:0007669"/>
    <property type="project" value="UniProtKB-SubCell"/>
</dbReference>
<dbReference type="FunFam" id="3.30.200.20:FF:000168">
    <property type="entry name" value="L-type lectin-domain containing receptor kinase IX.1"/>
    <property type="match status" value="1"/>
</dbReference>
<dbReference type="PROSITE" id="PS00108">
    <property type="entry name" value="PROTEIN_KINASE_ST"/>
    <property type="match status" value="1"/>
</dbReference>